<evidence type="ECO:0000259" key="7">
    <source>
        <dbReference type="PROSITE" id="PS50850"/>
    </source>
</evidence>
<feature type="transmembrane region" description="Helical" evidence="6">
    <location>
        <begin position="146"/>
        <end position="172"/>
    </location>
</feature>
<feature type="transmembrane region" description="Helical" evidence="6">
    <location>
        <begin position="232"/>
        <end position="253"/>
    </location>
</feature>
<keyword evidence="2" id="KW-0813">Transport</keyword>
<evidence type="ECO:0000256" key="1">
    <source>
        <dbReference type="ARBA" id="ARBA00004141"/>
    </source>
</evidence>
<dbReference type="PANTHER" id="PTHR12778:SF10">
    <property type="entry name" value="MAJOR FACILITATOR SUPERFAMILY DOMAIN-CONTAINING PROTEIN 3"/>
    <property type="match status" value="1"/>
</dbReference>
<accession>A0A6N0HNF0</accession>
<evidence type="ECO:0000256" key="4">
    <source>
        <dbReference type="ARBA" id="ARBA00022989"/>
    </source>
</evidence>
<gene>
    <name evidence="8" type="ORF">HUE58_01065</name>
</gene>
<organism evidence="8 9">
    <name type="scientific">Candidatus Ruthia endofausta</name>
    <dbReference type="NCBI Taxonomy" id="2738852"/>
    <lineage>
        <taxon>Bacteria</taxon>
        <taxon>Pseudomonadati</taxon>
        <taxon>Pseudomonadota</taxon>
        <taxon>Gammaproteobacteria</taxon>
        <taxon>Candidatus Pseudothioglobaceae</taxon>
        <taxon>Candidatus Ruthturnera</taxon>
    </lineage>
</organism>
<feature type="transmembrane region" description="Helical" evidence="6">
    <location>
        <begin position="302"/>
        <end position="323"/>
    </location>
</feature>
<proteinExistence type="predicted"/>
<dbReference type="Proteomes" id="UP000509429">
    <property type="component" value="Chromosome"/>
</dbReference>
<feature type="transmembrane region" description="Helical" evidence="6">
    <location>
        <begin position="329"/>
        <end position="356"/>
    </location>
</feature>
<dbReference type="NCBIfam" id="TIGR00901">
    <property type="entry name" value="2A0125"/>
    <property type="match status" value="1"/>
</dbReference>
<dbReference type="KEGG" id="reo:HUE58_01065"/>
<dbReference type="GO" id="GO:0022857">
    <property type="term" value="F:transmembrane transporter activity"/>
    <property type="evidence" value="ECO:0007669"/>
    <property type="project" value="InterPro"/>
</dbReference>
<dbReference type="AlphaFoldDB" id="A0A6N0HNF0"/>
<dbReference type="RefSeq" id="WP_174605247.1">
    <property type="nucleotide sequence ID" value="NZ_CP054490.1"/>
</dbReference>
<feature type="transmembrane region" description="Helical" evidence="6">
    <location>
        <begin position="273"/>
        <end position="295"/>
    </location>
</feature>
<dbReference type="PROSITE" id="PS50850">
    <property type="entry name" value="MFS"/>
    <property type="match status" value="1"/>
</dbReference>
<comment type="subcellular location">
    <subcellularLocation>
        <location evidence="1">Membrane</location>
        <topology evidence="1">Multi-pass membrane protein</topology>
    </subcellularLocation>
</comment>
<evidence type="ECO:0000256" key="2">
    <source>
        <dbReference type="ARBA" id="ARBA00022448"/>
    </source>
</evidence>
<keyword evidence="4 6" id="KW-1133">Transmembrane helix</keyword>
<keyword evidence="9" id="KW-1185">Reference proteome</keyword>
<keyword evidence="3 6" id="KW-0812">Transmembrane</keyword>
<feature type="transmembrane region" description="Helical" evidence="6">
    <location>
        <begin position="85"/>
        <end position="102"/>
    </location>
</feature>
<evidence type="ECO:0000313" key="9">
    <source>
        <dbReference type="Proteomes" id="UP000509429"/>
    </source>
</evidence>
<feature type="transmembrane region" description="Helical" evidence="6">
    <location>
        <begin position="12"/>
        <end position="37"/>
    </location>
</feature>
<protein>
    <submittedName>
        <fullName evidence="8">MFS transporter</fullName>
    </submittedName>
</protein>
<dbReference type="Gene3D" id="1.20.1250.20">
    <property type="entry name" value="MFS general substrate transporter like domains"/>
    <property type="match status" value="2"/>
</dbReference>
<dbReference type="InterPro" id="IPR020846">
    <property type="entry name" value="MFS_dom"/>
</dbReference>
<name>A0A6N0HNF0_9GAMM</name>
<evidence type="ECO:0000256" key="3">
    <source>
        <dbReference type="ARBA" id="ARBA00022692"/>
    </source>
</evidence>
<dbReference type="GO" id="GO:0016020">
    <property type="term" value="C:membrane"/>
    <property type="evidence" value="ECO:0007669"/>
    <property type="project" value="UniProtKB-SubCell"/>
</dbReference>
<feature type="transmembrane region" description="Helical" evidence="6">
    <location>
        <begin position="43"/>
        <end position="64"/>
    </location>
</feature>
<feature type="transmembrane region" description="Helical" evidence="6">
    <location>
        <begin position="108"/>
        <end position="125"/>
    </location>
</feature>
<feature type="transmembrane region" description="Helical" evidence="6">
    <location>
        <begin position="403"/>
        <end position="424"/>
    </location>
</feature>
<keyword evidence="5 6" id="KW-0472">Membrane</keyword>
<dbReference type="SUPFAM" id="SSF103473">
    <property type="entry name" value="MFS general substrate transporter"/>
    <property type="match status" value="1"/>
</dbReference>
<feature type="transmembrane region" description="Helical" evidence="6">
    <location>
        <begin position="178"/>
        <end position="199"/>
    </location>
</feature>
<evidence type="ECO:0000313" key="8">
    <source>
        <dbReference type="EMBL" id="QKQ23807.1"/>
    </source>
</evidence>
<evidence type="ECO:0000256" key="5">
    <source>
        <dbReference type="ARBA" id="ARBA00023136"/>
    </source>
</evidence>
<dbReference type="InterPro" id="IPR036259">
    <property type="entry name" value="MFS_trans_sf"/>
</dbReference>
<dbReference type="InterPro" id="IPR004752">
    <property type="entry name" value="AmpG_permease/AT-1"/>
</dbReference>
<reference evidence="8 9" key="1">
    <citation type="submission" date="2020-05" db="EMBL/GenBank/DDBJ databases">
        <title>Horizontal transmission and recombination maintain forever young bacterial symbiont genomes.</title>
        <authorList>
            <person name="Russell S.L."/>
            <person name="Pepper-Tunick E."/>
            <person name="Svedberg J."/>
            <person name="Byrne A."/>
            <person name="Ruelas Castillo J."/>
            <person name="Vollmers C."/>
            <person name="Beinart R.A."/>
            <person name="Corbett-Detig R."/>
        </authorList>
    </citation>
    <scope>NUCLEOTIDE SEQUENCE [LARGE SCALE GENOMIC DNA]</scope>
    <source>
        <strain evidence="8">JDF_Ridge</strain>
    </source>
</reference>
<dbReference type="EMBL" id="CP054490">
    <property type="protein sequence ID" value="QKQ23807.1"/>
    <property type="molecule type" value="Genomic_DNA"/>
</dbReference>
<dbReference type="PANTHER" id="PTHR12778">
    <property type="entry name" value="SOLUTE CARRIER FAMILY 33 ACETYL-COA TRANSPORTER -RELATED"/>
    <property type="match status" value="1"/>
</dbReference>
<sequence length="433" mass="48451">MSKILNIYLDKRMLFIFLNGVASGFPWVIIGSAMTLWLKDAGLTRTAIGFFGSIFFVYSINWLWAPLLDRVKIPFLKTLGFRRSWLLLLQVLLFFLIIAISWTDPKISIVWVSLLALLIAITSATQDIVIDAYRIEIISESKDGKIAAAAAASTSGWWFGFGFLGAFSLYLADYSNNWSMVYFVMSFFVLGFMLTTLLMPKEAHSSQTTTDTPEQWLGETFFSPLKDFFNRFGTTAILILLFIMFFKIGEAFLGKMSLVFYDDIGFSKTDIATYSKLLGSTLTIIFSIIASFVSIRFGLLKGLVIGGVSMALTNLMYSYLATIGADKEFLVLTIFLDNFTSAFSTVAFVAFISYLVNKTYTATQYALMSSMGNLGKILFASSSGLLVDRLEGRGWVVAFGGEWVVFFAITALMVIPSLIMLFWIGKKFKHLFI</sequence>
<feature type="domain" description="Major facilitator superfamily (MFS) profile" evidence="7">
    <location>
        <begin position="12"/>
        <end position="428"/>
    </location>
</feature>
<evidence type="ECO:0000256" key="6">
    <source>
        <dbReference type="SAM" id="Phobius"/>
    </source>
</evidence>